<dbReference type="EMBL" id="VAFM01000002">
    <property type="protein sequence ID" value="TKW60778.1"/>
    <property type="molecule type" value="Genomic_DNA"/>
</dbReference>
<gene>
    <name evidence="1" type="ORF">DI628_07765</name>
</gene>
<proteinExistence type="predicted"/>
<evidence type="ECO:0000313" key="2">
    <source>
        <dbReference type="Proteomes" id="UP000320948"/>
    </source>
</evidence>
<dbReference type="InterPro" id="IPR029063">
    <property type="entry name" value="SAM-dependent_MTases_sf"/>
</dbReference>
<sequence length="181" mass="20052">MADWQRTLWNDIAALDDVVPQAGAHVLVVGNGLPVDFGSGVRVVARDFGAALGDEAGFHRIVILARGGVDVDYPLLLKQMWPLLRPDGFLVLVTARPSPWGLRGSVWWRGYARTWWLRWLKQAHWLIADDETVGFSSRWVRWVPCGGPVRVFLAQKRVGGTKILTTTEHGKVVGKPVGVPV</sequence>
<dbReference type="AlphaFoldDB" id="A0A6N4QZZ0"/>
<protein>
    <submittedName>
        <fullName evidence="1">Uncharacterized protein</fullName>
    </submittedName>
</protein>
<name>A0A6N4QZZ0_BLAVI</name>
<dbReference type="Proteomes" id="UP000320948">
    <property type="component" value="Unassembled WGS sequence"/>
</dbReference>
<evidence type="ECO:0000313" key="1">
    <source>
        <dbReference type="EMBL" id="TKW60778.1"/>
    </source>
</evidence>
<dbReference type="SUPFAM" id="SSF53335">
    <property type="entry name" value="S-adenosyl-L-methionine-dependent methyltransferases"/>
    <property type="match status" value="1"/>
</dbReference>
<accession>A0A6N4QZZ0</accession>
<reference evidence="1 2" key="1">
    <citation type="journal article" date="2017" name="Nat. Commun.">
        <title>In situ click chemistry generation of cyclooxygenase-2 inhibitors.</title>
        <authorList>
            <person name="Bhardwaj A."/>
            <person name="Kaur J."/>
            <person name="Wuest M."/>
            <person name="Wuest F."/>
        </authorList>
    </citation>
    <scope>NUCLEOTIDE SEQUENCE [LARGE SCALE GENOMIC DNA]</scope>
    <source>
        <strain evidence="1">S2_018_000_R2_106</strain>
    </source>
</reference>
<comment type="caution">
    <text evidence="1">The sequence shown here is derived from an EMBL/GenBank/DDBJ whole genome shotgun (WGS) entry which is preliminary data.</text>
</comment>
<organism evidence="1 2">
    <name type="scientific">Blastochloris viridis</name>
    <name type="common">Rhodopseudomonas viridis</name>
    <dbReference type="NCBI Taxonomy" id="1079"/>
    <lineage>
        <taxon>Bacteria</taxon>
        <taxon>Pseudomonadati</taxon>
        <taxon>Pseudomonadota</taxon>
        <taxon>Alphaproteobacteria</taxon>
        <taxon>Hyphomicrobiales</taxon>
        <taxon>Blastochloridaceae</taxon>
        <taxon>Blastochloris</taxon>
    </lineage>
</organism>